<proteinExistence type="predicted"/>
<evidence type="ECO:0000313" key="1">
    <source>
        <dbReference type="EMBL" id="MBP2021023.1"/>
    </source>
</evidence>
<reference evidence="1 2" key="1">
    <citation type="submission" date="2021-03" db="EMBL/GenBank/DDBJ databases">
        <title>Genomic Encyclopedia of Type Strains, Phase IV (KMG-IV): sequencing the most valuable type-strain genomes for metagenomic binning, comparative biology and taxonomic classification.</title>
        <authorList>
            <person name="Goeker M."/>
        </authorList>
    </citation>
    <scope>NUCLEOTIDE SEQUENCE [LARGE SCALE GENOMIC DNA]</scope>
    <source>
        <strain evidence="1 2">DSM 28650</strain>
    </source>
</reference>
<dbReference type="Proteomes" id="UP001519308">
    <property type="component" value="Unassembled WGS sequence"/>
</dbReference>
<evidence type="ECO:0000313" key="2">
    <source>
        <dbReference type="Proteomes" id="UP001519308"/>
    </source>
</evidence>
<accession>A0ABS4JZR7</accession>
<keyword evidence="2" id="KW-1185">Reference proteome</keyword>
<comment type="caution">
    <text evidence="1">The sequence shown here is derived from an EMBL/GenBank/DDBJ whole genome shotgun (WGS) entry which is preliminary data.</text>
</comment>
<gene>
    <name evidence="1" type="ORF">J2Z44_000807</name>
</gene>
<protein>
    <submittedName>
        <fullName evidence="1">Uncharacterized protein</fullName>
    </submittedName>
</protein>
<name>A0ABS4JZR7_9CLOT</name>
<dbReference type="EMBL" id="JAGGLL010000004">
    <property type="protein sequence ID" value="MBP2021023.1"/>
    <property type="molecule type" value="Genomic_DNA"/>
</dbReference>
<dbReference type="RefSeq" id="WP_021284497.1">
    <property type="nucleotide sequence ID" value="NZ_JAGGLL010000004.1"/>
</dbReference>
<organism evidence="1 2">
    <name type="scientific">Clostridium punense</name>
    <dbReference type="NCBI Taxonomy" id="1054297"/>
    <lineage>
        <taxon>Bacteria</taxon>
        <taxon>Bacillati</taxon>
        <taxon>Bacillota</taxon>
        <taxon>Clostridia</taxon>
        <taxon>Eubacteriales</taxon>
        <taxon>Clostridiaceae</taxon>
        <taxon>Clostridium</taxon>
    </lineage>
</organism>
<sequence>MRSKKEGINTDYAIAMGAPIRKEELINGGAFLDKQELTREAIKEKEEDLARGNA</sequence>